<evidence type="ECO:0000313" key="3">
    <source>
        <dbReference type="EMBL" id="PAV75992.1"/>
    </source>
</evidence>
<feature type="domain" description="Cation-transporting P-type ATPase C-terminal" evidence="2">
    <location>
        <begin position="5"/>
        <end position="135"/>
    </location>
</feature>
<dbReference type="EMBL" id="LIAE01007979">
    <property type="protein sequence ID" value="PAV75992.1"/>
    <property type="molecule type" value="Genomic_DNA"/>
</dbReference>
<accession>A0A2A2KPX1</accession>
<evidence type="ECO:0000259" key="2">
    <source>
        <dbReference type="Pfam" id="PF00689"/>
    </source>
</evidence>
<name>A0A2A2KPX1_9BILA</name>
<dbReference type="GO" id="GO:1990573">
    <property type="term" value="P:potassium ion import across plasma membrane"/>
    <property type="evidence" value="ECO:0007669"/>
    <property type="project" value="TreeGrafter"/>
</dbReference>
<keyword evidence="1" id="KW-0812">Transmembrane</keyword>
<dbReference type="GO" id="GO:0006883">
    <property type="term" value="P:intracellular sodium ion homeostasis"/>
    <property type="evidence" value="ECO:0007669"/>
    <property type="project" value="TreeGrafter"/>
</dbReference>
<reference evidence="3 4" key="1">
    <citation type="journal article" date="2017" name="Curr. Biol.">
        <title>Genome architecture and evolution of a unichromosomal asexual nematode.</title>
        <authorList>
            <person name="Fradin H."/>
            <person name="Zegar C."/>
            <person name="Gutwein M."/>
            <person name="Lucas J."/>
            <person name="Kovtun M."/>
            <person name="Corcoran D."/>
            <person name="Baugh L.R."/>
            <person name="Kiontke K."/>
            <person name="Gunsalus K."/>
            <person name="Fitch D.H."/>
            <person name="Piano F."/>
        </authorList>
    </citation>
    <scope>NUCLEOTIDE SEQUENCE [LARGE SCALE GENOMIC DNA]</scope>
    <source>
        <strain evidence="3">PF1309</strain>
    </source>
</reference>
<dbReference type="InterPro" id="IPR023298">
    <property type="entry name" value="ATPase_P-typ_TM_dom_sf"/>
</dbReference>
<proteinExistence type="predicted"/>
<dbReference type="Proteomes" id="UP000218231">
    <property type="component" value="Unassembled WGS sequence"/>
</dbReference>
<evidence type="ECO:0000313" key="4">
    <source>
        <dbReference type="Proteomes" id="UP000218231"/>
    </source>
</evidence>
<dbReference type="PRINTS" id="PR00121">
    <property type="entry name" value="NAKATPASE"/>
</dbReference>
<dbReference type="GO" id="GO:0030007">
    <property type="term" value="P:intracellular potassium ion homeostasis"/>
    <property type="evidence" value="ECO:0007669"/>
    <property type="project" value="TreeGrafter"/>
</dbReference>
<dbReference type="STRING" id="2018661.A0A2A2KPX1"/>
<dbReference type="GO" id="GO:0036376">
    <property type="term" value="P:sodium ion export across plasma membrane"/>
    <property type="evidence" value="ECO:0007669"/>
    <property type="project" value="TreeGrafter"/>
</dbReference>
<dbReference type="PANTHER" id="PTHR43294:SF18">
    <property type="entry name" value="SODIUM_POTASSIUM-TRANSPORTING ATPASE SUBUNIT ALPHA"/>
    <property type="match status" value="1"/>
</dbReference>
<evidence type="ECO:0000256" key="1">
    <source>
        <dbReference type="SAM" id="Phobius"/>
    </source>
</evidence>
<dbReference type="OrthoDB" id="3352408at2759"/>
<dbReference type="SUPFAM" id="SSF81665">
    <property type="entry name" value="Calcium ATPase, transmembrane domain M"/>
    <property type="match status" value="1"/>
</dbReference>
<keyword evidence="4" id="KW-1185">Reference proteome</keyword>
<gene>
    <name evidence="3" type="ORF">WR25_00404</name>
</gene>
<keyword evidence="1" id="KW-1133">Transmembrane helix</keyword>
<organism evidence="3 4">
    <name type="scientific">Diploscapter pachys</name>
    <dbReference type="NCBI Taxonomy" id="2018661"/>
    <lineage>
        <taxon>Eukaryota</taxon>
        <taxon>Metazoa</taxon>
        <taxon>Ecdysozoa</taxon>
        <taxon>Nematoda</taxon>
        <taxon>Chromadorea</taxon>
        <taxon>Rhabditida</taxon>
        <taxon>Rhabditina</taxon>
        <taxon>Rhabditomorpha</taxon>
        <taxon>Rhabditoidea</taxon>
        <taxon>Rhabditidae</taxon>
        <taxon>Diploscapter</taxon>
    </lineage>
</organism>
<dbReference type="AlphaFoldDB" id="A0A2A2KPX1"/>
<dbReference type="InterPro" id="IPR006068">
    <property type="entry name" value="ATPase_P-typ_cation-transptr_C"/>
</dbReference>
<dbReference type="FunFam" id="1.20.1110.10:FF:000095">
    <property type="entry name" value="Sodium/potassium-transporting ATPase subunit alpha-1"/>
    <property type="match status" value="1"/>
</dbReference>
<dbReference type="GO" id="GO:0005886">
    <property type="term" value="C:plasma membrane"/>
    <property type="evidence" value="ECO:0007669"/>
    <property type="project" value="TreeGrafter"/>
</dbReference>
<feature type="transmembrane region" description="Helical" evidence="1">
    <location>
        <begin position="37"/>
        <end position="60"/>
    </location>
</feature>
<dbReference type="PANTHER" id="PTHR43294">
    <property type="entry name" value="SODIUM/POTASSIUM-TRANSPORTING ATPASE SUBUNIT ALPHA"/>
    <property type="match status" value="1"/>
</dbReference>
<dbReference type="InterPro" id="IPR050510">
    <property type="entry name" value="Cation_transp_ATPase_P-type"/>
</dbReference>
<comment type="caution">
    <text evidence="3">The sequence shown here is derived from an EMBL/GenBank/DDBJ whole genome shotgun (WGS) entry which is preliminary data.</text>
</comment>
<dbReference type="GO" id="GO:0005391">
    <property type="term" value="F:P-type sodium:potassium-exchanging transporter activity"/>
    <property type="evidence" value="ECO:0007669"/>
    <property type="project" value="TreeGrafter"/>
</dbReference>
<protein>
    <recommendedName>
        <fullName evidence="2">Cation-transporting P-type ATPase C-terminal domain-containing protein</fullName>
    </recommendedName>
</protein>
<keyword evidence="1" id="KW-0472">Membrane</keyword>
<dbReference type="Pfam" id="PF00689">
    <property type="entry name" value="Cation_ATPase_C"/>
    <property type="match status" value="1"/>
</dbReference>
<sequence length="138" mass="16221">MLIQMPAISFAYEMAEADIMERPPRNPTKDRLVNRRLIFFSYLQVGFIQACGGFCVYFTLMMHNGFMPDRLLQLMRDWENKDINDLEDSFGQEWSWDARKALENSCHAAFFFSIVVSQWADLFISKTRKNSFILQGIE</sequence>
<dbReference type="GO" id="GO:1902600">
    <property type="term" value="P:proton transmembrane transport"/>
    <property type="evidence" value="ECO:0007669"/>
    <property type="project" value="TreeGrafter"/>
</dbReference>
<dbReference type="Gene3D" id="1.20.1110.10">
    <property type="entry name" value="Calcium-transporting ATPase, transmembrane domain"/>
    <property type="match status" value="1"/>
</dbReference>